<dbReference type="Pfam" id="PF01471">
    <property type="entry name" value="PG_binding_1"/>
    <property type="match status" value="1"/>
</dbReference>
<dbReference type="SUPFAM" id="SSF47090">
    <property type="entry name" value="PGBD-like"/>
    <property type="match status" value="1"/>
</dbReference>
<reference evidence="2" key="1">
    <citation type="submission" date="2020-02" db="EMBL/GenBank/DDBJ databases">
        <authorList>
            <person name="Shen X.-R."/>
            <person name="Zhang Y.-X."/>
        </authorList>
    </citation>
    <scope>NUCLEOTIDE SEQUENCE</scope>
    <source>
        <strain evidence="2">SYP-B3998</strain>
    </source>
</reference>
<dbReference type="Gene3D" id="2.60.40.1120">
    <property type="entry name" value="Carboxypeptidase-like, regulatory domain"/>
    <property type="match status" value="1"/>
</dbReference>
<dbReference type="InterPro" id="IPR036365">
    <property type="entry name" value="PGBD-like_sf"/>
</dbReference>
<name>A0A6G4A5W9_9BACL</name>
<organism evidence="2">
    <name type="scientific">Paenibacillus sp. SYP-B3998</name>
    <dbReference type="NCBI Taxonomy" id="2678564"/>
    <lineage>
        <taxon>Bacteria</taxon>
        <taxon>Bacillati</taxon>
        <taxon>Bacillota</taxon>
        <taxon>Bacilli</taxon>
        <taxon>Bacillales</taxon>
        <taxon>Paenibacillaceae</taxon>
        <taxon>Paenibacillus</taxon>
    </lineage>
</organism>
<dbReference type="InterPro" id="IPR002477">
    <property type="entry name" value="Peptidoglycan-bd-like"/>
</dbReference>
<proteinExistence type="predicted"/>
<dbReference type="EMBL" id="JAAIKC010000022">
    <property type="protein sequence ID" value="NEW09720.1"/>
    <property type="molecule type" value="Genomic_DNA"/>
</dbReference>
<protein>
    <submittedName>
        <fullName evidence="2">Peptidoglycan-binding protein</fullName>
    </submittedName>
</protein>
<evidence type="ECO:0000313" key="2">
    <source>
        <dbReference type="EMBL" id="NEW09720.1"/>
    </source>
</evidence>
<feature type="domain" description="Peptidoglycan binding-like" evidence="1">
    <location>
        <begin position="331"/>
        <end position="392"/>
    </location>
</feature>
<dbReference type="Gene3D" id="1.10.101.10">
    <property type="entry name" value="PGBD-like superfamily/PGBD"/>
    <property type="match status" value="1"/>
</dbReference>
<evidence type="ECO:0000259" key="1">
    <source>
        <dbReference type="Pfam" id="PF01471"/>
    </source>
</evidence>
<dbReference type="AlphaFoldDB" id="A0A6G4A5W9"/>
<sequence>MYGHNLYIRQSAGKLIVFLFEGNKAKPVVGASVTITGNNQNITIQTNESGQTQTVTLPAKEPYSIYSVTVSARGYNTIKIDGVQVVPSTSGIQEIQMTPHRGGYRPTEEYTIPPHKLEMPEPIIHDVNPLTILENHSRPDGPPAIGLLIPEYIIVHDGAPKDRSASNYKVKFTDYITKVACGEIYSNWHKEALIANILCIISFTLNRLYTQTYQGFDITSRIQFDHKYAPRQTIYAEIVEVVDTIFDQYIKHPNHELKQPFLTEYRAYASRCKLGQYESEKLAKQGSKHLDILKHFYEPCYKPIEITAAPGVIFQGRPTPPPATILKEGASGSDVREIQVYLDEISKKYNQIPKFQLDGKFGKTTTKAVEAFQKIFTIPQDGIVDFRTWYKMTSIYYSILEYRDSYESIPNF</sequence>
<comment type="caution">
    <text evidence="2">The sequence shown here is derived from an EMBL/GenBank/DDBJ whole genome shotgun (WGS) entry which is preliminary data.</text>
</comment>
<gene>
    <name evidence="2" type="ORF">GK047_27745</name>
</gene>
<dbReference type="InterPro" id="IPR008969">
    <property type="entry name" value="CarboxyPept-like_regulatory"/>
</dbReference>
<dbReference type="SUPFAM" id="SSF49464">
    <property type="entry name" value="Carboxypeptidase regulatory domain-like"/>
    <property type="match status" value="1"/>
</dbReference>
<dbReference type="RefSeq" id="WP_163953826.1">
    <property type="nucleotide sequence ID" value="NZ_JAAIKC010000022.1"/>
</dbReference>
<accession>A0A6G4A5W9</accession>
<dbReference type="InterPro" id="IPR036366">
    <property type="entry name" value="PGBDSf"/>
</dbReference>